<proteinExistence type="predicted"/>
<name>A0ABV3KWR9_STRGS</name>
<protein>
    <submittedName>
        <fullName evidence="2">Uncharacterized protein</fullName>
    </submittedName>
</protein>
<feature type="region of interest" description="Disordered" evidence="1">
    <location>
        <begin position="1"/>
        <end position="58"/>
    </location>
</feature>
<gene>
    <name evidence="2" type="ORF">AB0470_29805</name>
</gene>
<evidence type="ECO:0000313" key="3">
    <source>
        <dbReference type="Proteomes" id="UP001553148"/>
    </source>
</evidence>
<dbReference type="Proteomes" id="UP001553148">
    <property type="component" value="Unassembled WGS sequence"/>
</dbReference>
<keyword evidence="3" id="KW-1185">Reference proteome</keyword>
<reference evidence="2 3" key="1">
    <citation type="submission" date="2024-06" db="EMBL/GenBank/DDBJ databases">
        <title>The Natural Products Discovery Center: Release of the First 8490 Sequenced Strains for Exploring Actinobacteria Biosynthetic Diversity.</title>
        <authorList>
            <person name="Kalkreuter E."/>
            <person name="Kautsar S.A."/>
            <person name="Yang D."/>
            <person name="Bader C.D."/>
            <person name="Teijaro C.N."/>
            <person name="Fluegel L."/>
            <person name="Davis C.M."/>
            <person name="Simpson J.R."/>
            <person name="Lauterbach L."/>
            <person name="Steele A.D."/>
            <person name="Gui C."/>
            <person name="Meng S."/>
            <person name="Li G."/>
            <person name="Viehrig K."/>
            <person name="Ye F."/>
            <person name="Su P."/>
            <person name="Kiefer A.F."/>
            <person name="Nichols A."/>
            <person name="Cepeda A.J."/>
            <person name="Yan W."/>
            <person name="Fan B."/>
            <person name="Jiang Y."/>
            <person name="Adhikari A."/>
            <person name="Zheng C.-J."/>
            <person name="Schuster L."/>
            <person name="Cowan T.M."/>
            <person name="Smanski M.J."/>
            <person name="Chevrette M.G."/>
            <person name="De Carvalho L.P.S."/>
            <person name="Shen B."/>
        </authorList>
    </citation>
    <scope>NUCLEOTIDE SEQUENCE [LARGE SCALE GENOMIC DNA]</scope>
    <source>
        <strain evidence="2 3">NPDC052360</strain>
    </source>
</reference>
<feature type="compositionally biased region" description="Low complexity" evidence="1">
    <location>
        <begin position="15"/>
        <end position="25"/>
    </location>
</feature>
<dbReference type="RefSeq" id="WP_162655676.1">
    <property type="nucleotide sequence ID" value="NZ_JBFAUJ010000016.1"/>
</dbReference>
<accession>A0ABV3KWR9</accession>
<evidence type="ECO:0000256" key="1">
    <source>
        <dbReference type="SAM" id="MobiDB-lite"/>
    </source>
</evidence>
<dbReference type="EMBL" id="JBFAUJ010000016">
    <property type="protein sequence ID" value="MEV8463728.1"/>
    <property type="molecule type" value="Genomic_DNA"/>
</dbReference>
<organism evidence="2 3">
    <name type="scientific">Streptomyces griseosporeus</name>
    <dbReference type="NCBI Taxonomy" id="1910"/>
    <lineage>
        <taxon>Bacteria</taxon>
        <taxon>Bacillati</taxon>
        <taxon>Actinomycetota</taxon>
        <taxon>Actinomycetes</taxon>
        <taxon>Kitasatosporales</taxon>
        <taxon>Streptomycetaceae</taxon>
        <taxon>Streptomyces</taxon>
    </lineage>
</organism>
<sequence>MIRPTGDQVRRHHPATPGAAPATGAVPRLPPKRPYGPGAADFGQKGPATDLAELRVAP</sequence>
<comment type="caution">
    <text evidence="2">The sequence shown here is derived from an EMBL/GenBank/DDBJ whole genome shotgun (WGS) entry which is preliminary data.</text>
</comment>
<evidence type="ECO:0000313" key="2">
    <source>
        <dbReference type="EMBL" id="MEV8463728.1"/>
    </source>
</evidence>